<keyword evidence="1" id="KW-0732">Signal</keyword>
<accession>A0A437LSD6</accession>
<evidence type="ECO:0000256" key="1">
    <source>
        <dbReference type="SAM" id="SignalP"/>
    </source>
</evidence>
<dbReference type="RefSeq" id="WP_127681388.1">
    <property type="nucleotide sequence ID" value="NZ_SACM01000001.1"/>
</dbReference>
<reference evidence="2 3" key="1">
    <citation type="submission" date="2019-01" db="EMBL/GenBank/DDBJ databases">
        <authorList>
            <person name="Chen W.-M."/>
        </authorList>
    </citation>
    <scope>NUCLEOTIDE SEQUENCE [LARGE SCALE GENOMIC DNA]</scope>
    <source>
        <strain evidence="2 3">CCP-18</strain>
    </source>
</reference>
<feature type="chain" id="PRO_5019337653" description="Tetratricopeptide repeat protein" evidence="1">
    <location>
        <begin position="23"/>
        <end position="263"/>
    </location>
</feature>
<evidence type="ECO:0000313" key="2">
    <source>
        <dbReference type="EMBL" id="RVT88325.1"/>
    </source>
</evidence>
<dbReference type="EMBL" id="SACM01000001">
    <property type="protein sequence ID" value="RVT88325.1"/>
    <property type="molecule type" value="Genomic_DNA"/>
</dbReference>
<dbReference type="OrthoDB" id="8772062at2"/>
<keyword evidence="3" id="KW-1185">Reference proteome</keyword>
<organism evidence="2 3">
    <name type="scientific">Inhella crocodyli</name>
    <dbReference type="NCBI Taxonomy" id="2499851"/>
    <lineage>
        <taxon>Bacteria</taxon>
        <taxon>Pseudomonadati</taxon>
        <taxon>Pseudomonadota</taxon>
        <taxon>Betaproteobacteria</taxon>
        <taxon>Burkholderiales</taxon>
        <taxon>Sphaerotilaceae</taxon>
        <taxon>Inhella</taxon>
    </lineage>
</organism>
<evidence type="ECO:0000313" key="3">
    <source>
        <dbReference type="Proteomes" id="UP000288587"/>
    </source>
</evidence>
<dbReference type="Proteomes" id="UP000288587">
    <property type="component" value="Unassembled WGS sequence"/>
</dbReference>
<dbReference type="AlphaFoldDB" id="A0A437LSD6"/>
<comment type="caution">
    <text evidence="2">The sequence shown here is derived from an EMBL/GenBank/DDBJ whole genome shotgun (WGS) entry which is preliminary data.</text>
</comment>
<sequence>MNSFMKWVGGSALALASVVAMAWTPPADPDPKQILKEARADARSGRLADAAAKHRWYHDNVLGLMPSQSGVRMSFALSDWYALAKRYEPARRDFVAARDATAAKVKLGGYRLEPAFRDLATMNERLADWKSTRDAFADVATQDEQLARVLVDSALPALVQLDDYALAARFLDVERMQKRSSELLRTLLEPRPGRGPLTREEQASSVQYIDHQTAPMVLTLVRVGRMEEAHAALARLKKAVGDAGATPISDAALAGRKPEGALY</sequence>
<evidence type="ECO:0008006" key="4">
    <source>
        <dbReference type="Google" id="ProtNLM"/>
    </source>
</evidence>
<proteinExistence type="predicted"/>
<gene>
    <name evidence="2" type="ORF">EOD73_04885</name>
</gene>
<feature type="signal peptide" evidence="1">
    <location>
        <begin position="1"/>
        <end position="22"/>
    </location>
</feature>
<name>A0A437LSD6_9BURK</name>
<protein>
    <recommendedName>
        <fullName evidence="4">Tetratricopeptide repeat protein</fullName>
    </recommendedName>
</protein>